<keyword evidence="1" id="KW-0472">Membrane</keyword>
<evidence type="ECO:0000313" key="2">
    <source>
        <dbReference type="EMBL" id="CAE0622483.1"/>
    </source>
</evidence>
<accession>A0A6V1NF58</accession>
<reference evidence="2" key="1">
    <citation type="submission" date="2021-01" db="EMBL/GenBank/DDBJ databases">
        <authorList>
            <person name="Corre E."/>
            <person name="Pelletier E."/>
            <person name="Niang G."/>
            <person name="Scheremetjew M."/>
            <person name="Finn R."/>
            <person name="Kale V."/>
            <person name="Holt S."/>
            <person name="Cochrane G."/>
            <person name="Meng A."/>
            <person name="Brown T."/>
            <person name="Cohen L."/>
        </authorList>
    </citation>
    <scope>NUCLEOTIDE SEQUENCE</scope>
    <source>
        <strain evidence="2">CCMP3107</strain>
    </source>
</reference>
<protein>
    <submittedName>
        <fullName evidence="2">Uncharacterized protein</fullName>
    </submittedName>
</protein>
<organism evidence="2">
    <name type="scientific">Heterosigma akashiwo</name>
    <name type="common">Chromophytic alga</name>
    <name type="synonym">Heterosigma carterae</name>
    <dbReference type="NCBI Taxonomy" id="2829"/>
    <lineage>
        <taxon>Eukaryota</taxon>
        <taxon>Sar</taxon>
        <taxon>Stramenopiles</taxon>
        <taxon>Ochrophyta</taxon>
        <taxon>Raphidophyceae</taxon>
        <taxon>Chattonellales</taxon>
        <taxon>Chattonellaceae</taxon>
        <taxon>Heterosigma</taxon>
    </lineage>
</organism>
<sequence>MGVPHSYPKLNAVWILFIIGLVYVLPVIDGFQATRIVSKQQHPQKMQVLKMEQRSLSSSSRRKLLSEFLVAGGAFVLSNKKAGAEEKKPRLKGAAELDLEYYIKDLMNGNDQTPSVQTVKVLKPARNIDANFARTLEDLTFTAIVQESGLSKDEVKNRIENLKGKVQDTFQKKAPFDADNISDQYRFDMNSYVQYKVAMMSIESLIRRINLVRYVGEGVLAALASRPNSSLQAFQVFDARKNGQLSTVLEQVEVLLSELQGTGFIKGYRVDAPEDLDEDWTAGFPVEVAITLEDPATLGAALQFSGERTLFHPDYAASAMSLFMKKYGIKAKYQEYFIDSTYRPDPTAYQASEVLVQFSLDRLST</sequence>
<proteinExistence type="predicted"/>
<dbReference type="AlphaFoldDB" id="A0A6V1NF58"/>
<dbReference type="EMBL" id="HBIU01003413">
    <property type="protein sequence ID" value="CAE0622483.1"/>
    <property type="molecule type" value="Transcribed_RNA"/>
</dbReference>
<keyword evidence="1" id="KW-1133">Transmembrane helix</keyword>
<gene>
    <name evidence="2" type="ORF">HAKA00212_LOCUS1222</name>
</gene>
<evidence type="ECO:0000256" key="1">
    <source>
        <dbReference type="SAM" id="Phobius"/>
    </source>
</evidence>
<keyword evidence="1" id="KW-0812">Transmembrane</keyword>
<name>A0A6V1NF58_HETAK</name>
<feature type="transmembrane region" description="Helical" evidence="1">
    <location>
        <begin position="12"/>
        <end position="31"/>
    </location>
</feature>